<evidence type="ECO:0000256" key="1">
    <source>
        <dbReference type="SAM" id="MobiDB-lite"/>
    </source>
</evidence>
<feature type="compositionally biased region" description="Low complexity" evidence="1">
    <location>
        <begin position="11"/>
        <end position="23"/>
    </location>
</feature>
<accession>A0ABQ6IEB3</accession>
<dbReference type="Proteomes" id="UP001157125">
    <property type="component" value="Unassembled WGS sequence"/>
</dbReference>
<feature type="region of interest" description="Disordered" evidence="1">
    <location>
        <begin position="1"/>
        <end position="23"/>
    </location>
</feature>
<sequence length="60" mass="5689">MTGNIQDGVPEASDSGSAFAEESAEVSAGAGAGVLAASLAEGWAAGTVGVYQGSGRCPSE</sequence>
<reference evidence="3" key="1">
    <citation type="journal article" date="2019" name="Int. J. Syst. Evol. Microbiol.">
        <title>The Global Catalogue of Microorganisms (GCM) 10K type strain sequencing project: providing services to taxonomists for standard genome sequencing and annotation.</title>
        <authorList>
            <consortium name="The Broad Institute Genomics Platform"/>
            <consortium name="The Broad Institute Genome Sequencing Center for Infectious Disease"/>
            <person name="Wu L."/>
            <person name="Ma J."/>
        </authorList>
    </citation>
    <scope>NUCLEOTIDE SEQUENCE [LARGE SCALE GENOMIC DNA]</scope>
    <source>
        <strain evidence="3">NBRC 112299</strain>
    </source>
</reference>
<proteinExistence type="predicted"/>
<gene>
    <name evidence="2" type="ORF">GCM10025876_24080</name>
</gene>
<evidence type="ECO:0000313" key="2">
    <source>
        <dbReference type="EMBL" id="GMA36204.1"/>
    </source>
</evidence>
<keyword evidence="3" id="KW-1185">Reference proteome</keyword>
<comment type="caution">
    <text evidence="2">The sequence shown here is derived from an EMBL/GenBank/DDBJ whole genome shotgun (WGS) entry which is preliminary data.</text>
</comment>
<name>A0ABQ6IEB3_9MICO</name>
<protein>
    <submittedName>
        <fullName evidence="2">Uncharacterized protein</fullName>
    </submittedName>
</protein>
<organism evidence="2 3">
    <name type="scientific">Demequina litorisediminis</name>
    <dbReference type="NCBI Taxonomy" id="1849022"/>
    <lineage>
        <taxon>Bacteria</taxon>
        <taxon>Bacillati</taxon>
        <taxon>Actinomycetota</taxon>
        <taxon>Actinomycetes</taxon>
        <taxon>Micrococcales</taxon>
        <taxon>Demequinaceae</taxon>
        <taxon>Demequina</taxon>
    </lineage>
</organism>
<evidence type="ECO:0000313" key="3">
    <source>
        <dbReference type="Proteomes" id="UP001157125"/>
    </source>
</evidence>
<dbReference type="EMBL" id="BSUN01000001">
    <property type="protein sequence ID" value="GMA36204.1"/>
    <property type="molecule type" value="Genomic_DNA"/>
</dbReference>